<dbReference type="AlphaFoldDB" id="A0A2P8FJV2"/>
<dbReference type="SUPFAM" id="SSF56784">
    <property type="entry name" value="HAD-like"/>
    <property type="match status" value="1"/>
</dbReference>
<dbReference type="InterPro" id="IPR023214">
    <property type="entry name" value="HAD_sf"/>
</dbReference>
<accession>A0A2P8FJV2</accession>
<evidence type="ECO:0000313" key="3">
    <source>
        <dbReference type="Proteomes" id="UP000240418"/>
    </source>
</evidence>
<evidence type="ECO:0000313" key="2">
    <source>
        <dbReference type="EMBL" id="PSL21993.1"/>
    </source>
</evidence>
<feature type="chain" id="PRO_5015154834" evidence="1">
    <location>
        <begin position="34"/>
        <end position="340"/>
    </location>
</feature>
<sequence>MRHLPMPRITRCPLRATLSGTAILLATTVTALADPLPSWGDTDAKSRIISFVEAVTDPASPDYVTPAARIATFDNDGTLWAEQPVYFQLIYAVEQVAKMAEADPAILTSDALKAAASGDMNALLATGKEGLVEVLKTSHADMPLSEFQSNVAAWLDTSRHPTTGLRYDEMIYQPMLELLSYLRDEDFATYIVSGGGIDFIRVFADEVYGIPPEQVVGSSLTASYEVVDGVPMIIKGDALFFNDDKGGKPVGITHHIGRRPILAGGNSDGDFEMLEYTTAGDGARLGLLIHHTDATREFAYDREGHIGVLNRGQDEAEARGWLLVDMAQDWQTIFPVDPKN</sequence>
<organism evidence="2 3">
    <name type="scientific">Shimia abyssi</name>
    <dbReference type="NCBI Taxonomy" id="1662395"/>
    <lineage>
        <taxon>Bacteria</taxon>
        <taxon>Pseudomonadati</taxon>
        <taxon>Pseudomonadota</taxon>
        <taxon>Alphaproteobacteria</taxon>
        <taxon>Rhodobacterales</taxon>
        <taxon>Roseobacteraceae</taxon>
    </lineage>
</organism>
<keyword evidence="3" id="KW-1185">Reference proteome</keyword>
<gene>
    <name evidence="2" type="ORF">CLV88_101418</name>
</gene>
<comment type="caution">
    <text evidence="2">The sequence shown here is derived from an EMBL/GenBank/DDBJ whole genome shotgun (WGS) entry which is preliminary data.</text>
</comment>
<dbReference type="Gene3D" id="3.40.50.1000">
    <property type="entry name" value="HAD superfamily/HAD-like"/>
    <property type="match status" value="1"/>
</dbReference>
<dbReference type="Pfam" id="PF12710">
    <property type="entry name" value="HAD"/>
    <property type="match status" value="1"/>
</dbReference>
<reference evidence="2 3" key="1">
    <citation type="submission" date="2018-03" db="EMBL/GenBank/DDBJ databases">
        <title>Genomic Encyclopedia of Archaeal and Bacterial Type Strains, Phase II (KMG-II): from individual species to whole genera.</title>
        <authorList>
            <person name="Goeker M."/>
        </authorList>
    </citation>
    <scope>NUCLEOTIDE SEQUENCE [LARGE SCALE GENOMIC DNA]</scope>
    <source>
        <strain evidence="2 3">DSM 100673</strain>
    </source>
</reference>
<dbReference type="Proteomes" id="UP000240418">
    <property type="component" value="Unassembled WGS sequence"/>
</dbReference>
<protein>
    <submittedName>
        <fullName evidence="2">Haloacid dehalogenase-like hydrolase</fullName>
    </submittedName>
</protein>
<dbReference type="EMBL" id="PYGJ01000001">
    <property type="protein sequence ID" value="PSL21993.1"/>
    <property type="molecule type" value="Genomic_DNA"/>
</dbReference>
<dbReference type="GO" id="GO:0016787">
    <property type="term" value="F:hydrolase activity"/>
    <property type="evidence" value="ECO:0007669"/>
    <property type="project" value="UniProtKB-KW"/>
</dbReference>
<keyword evidence="2" id="KW-0378">Hydrolase</keyword>
<name>A0A2P8FJV2_9RHOB</name>
<feature type="signal peptide" evidence="1">
    <location>
        <begin position="1"/>
        <end position="33"/>
    </location>
</feature>
<evidence type="ECO:0000256" key="1">
    <source>
        <dbReference type="SAM" id="SignalP"/>
    </source>
</evidence>
<dbReference type="InterPro" id="IPR036412">
    <property type="entry name" value="HAD-like_sf"/>
</dbReference>
<keyword evidence="1" id="KW-0732">Signal</keyword>
<proteinExistence type="predicted"/>